<dbReference type="Gene3D" id="1.10.555.10">
    <property type="entry name" value="Rho GTPase activation protein"/>
    <property type="match status" value="1"/>
</dbReference>
<comment type="caution">
    <text evidence="3">The sequence shown here is derived from an EMBL/GenBank/DDBJ whole genome shotgun (WGS) entry which is preliminary data.</text>
</comment>
<dbReference type="Proteomes" id="UP000538725">
    <property type="component" value="Unassembled WGS sequence"/>
</dbReference>
<sequence>WNEVTRCFRAGMPLRRHRQRLRSHGSCFTAAEAADWLHQVLRSHSSFGPDVTRQQTVQLLRKFLKNHVIEDIKGRWGAENLEDNGALYRFPSTSPVKPLPSPPRENLENFSGDKGKLFKLPNSSKKALKKREFLQSLENLARPKPDGTEEKKEDTLQRREISQEYVQETWRNIILIHLQTILGLPSMEEVLQPAQIIPEFVTYNMSNTSKHGVVILQDKAEDLPHWVLSAMKCLAYWPRNNDMSQATYSGFERDVFRTVADYFLSLPEPLLTFEYYELFVNILVMCGYIQIPDLGSGKRSVQEEKCDPQPSNTLHLNSFKSTECLLLSLLLKEPDKKKEGEASRRFSSGELRAQNHHGKKWQLHKLPHQQRSAGNLIGGSCQNLAGFRNYQEPPGAFRTRCYSVERIGAAASSMCNKGGCAPFRGAGVSTITRSGELLDEHKVNSVLELGWDSSGQTPSHGLRGVPAPSPRGEELWGGSHLRGVPAPSPRGEELWGGSHGPKGTRCSLSLEGRRSSRSCSAINRRSAEIPVQPQPWGRGKPSPSVASRSQGSASSIPKRLCRSSTELSGRSVPPSPCVLAGTNLLQPHLERIAVEALQICCLLLPPAKRRKLQLLLRMMARISGNVDMPRLHDAMGTRSLLIQTFSRCVLRCAEEEDLDELLSTRLVSFLMDHQQEIFQVPTYLQVAVRDHLEYLKMAQCKQEKEEICAILPTYSYCKQITPQEFEEQKVSTSQAAVAELLENIIKDKNLSVKDKKKKLKQFQKEYPQIYGSRFPTTETEALLLENKPTIKQPMLSLRKPKFRSLR</sequence>
<evidence type="ECO:0000313" key="4">
    <source>
        <dbReference type="Proteomes" id="UP000538725"/>
    </source>
</evidence>
<feature type="non-terminal residue" evidence="3">
    <location>
        <position position="1"/>
    </location>
</feature>
<dbReference type="SUPFAM" id="SSF48350">
    <property type="entry name" value="GTPase activation domain, GAP"/>
    <property type="match status" value="1"/>
</dbReference>
<protein>
    <submittedName>
        <fullName evidence="3">DEP1A protein</fullName>
    </submittedName>
</protein>
<keyword evidence="4" id="KW-1185">Reference proteome</keyword>
<dbReference type="CDD" id="cd04405">
    <property type="entry name" value="RhoGAP_BRCC3-like"/>
    <property type="match status" value="1"/>
</dbReference>
<dbReference type="GO" id="GO:0035556">
    <property type="term" value="P:intracellular signal transduction"/>
    <property type="evidence" value="ECO:0007669"/>
    <property type="project" value="InterPro"/>
</dbReference>
<dbReference type="SUPFAM" id="SSF46785">
    <property type="entry name" value="Winged helix' DNA-binding domain"/>
    <property type="match status" value="1"/>
</dbReference>
<feature type="compositionally biased region" description="Low complexity" evidence="1">
    <location>
        <begin position="541"/>
        <end position="555"/>
    </location>
</feature>
<dbReference type="SMART" id="SM00049">
    <property type="entry name" value="DEP"/>
    <property type="match status" value="1"/>
</dbReference>
<dbReference type="GO" id="GO:0017053">
    <property type="term" value="C:transcription repressor complex"/>
    <property type="evidence" value="ECO:0007669"/>
    <property type="project" value="TreeGrafter"/>
</dbReference>
<reference evidence="3 4" key="1">
    <citation type="submission" date="2019-09" db="EMBL/GenBank/DDBJ databases">
        <title>Bird 10,000 Genomes (B10K) Project - Family phase.</title>
        <authorList>
            <person name="Zhang G."/>
        </authorList>
    </citation>
    <scope>NUCLEOTIDE SEQUENCE [LARGE SCALE GENOMIC DNA]</scope>
    <source>
        <strain evidence="3">B10K-DU-029-37</strain>
        <tissue evidence="3">Liver</tissue>
    </source>
</reference>
<dbReference type="InterPro" id="IPR036390">
    <property type="entry name" value="WH_DNA-bd_sf"/>
</dbReference>
<name>A0A7K8A0T3_9PASE</name>
<dbReference type="GO" id="GO:0005634">
    <property type="term" value="C:nucleus"/>
    <property type="evidence" value="ECO:0007669"/>
    <property type="project" value="TreeGrafter"/>
</dbReference>
<proteinExistence type="predicted"/>
<dbReference type="PANTHER" id="PTHR16206">
    <property type="entry name" value="DEP DOMAIN-CONTAINING"/>
    <property type="match status" value="1"/>
</dbReference>
<dbReference type="AlphaFoldDB" id="A0A7K8A0T3"/>
<dbReference type="EMBL" id="VZTG01008578">
    <property type="protein sequence ID" value="NXA96223.1"/>
    <property type="molecule type" value="Genomic_DNA"/>
</dbReference>
<feature type="domain" description="DEP" evidence="2">
    <location>
        <begin position="8"/>
        <end position="92"/>
    </location>
</feature>
<dbReference type="Gene3D" id="1.10.10.10">
    <property type="entry name" value="Winged helix-like DNA-binding domain superfamily/Winged helix DNA-binding domain"/>
    <property type="match status" value="1"/>
</dbReference>
<feature type="region of interest" description="Disordered" evidence="1">
    <location>
        <begin position="450"/>
        <end position="573"/>
    </location>
</feature>
<dbReference type="InterPro" id="IPR008936">
    <property type="entry name" value="Rho_GTPase_activation_prot"/>
</dbReference>
<organism evidence="3 4">
    <name type="scientific">Melanocharis versteri</name>
    <name type="common">Fan-tailed berrypecker</name>
    <dbReference type="NCBI Taxonomy" id="254552"/>
    <lineage>
        <taxon>Eukaryota</taxon>
        <taxon>Metazoa</taxon>
        <taxon>Chordata</taxon>
        <taxon>Craniata</taxon>
        <taxon>Vertebrata</taxon>
        <taxon>Euteleostomi</taxon>
        <taxon>Archelosauria</taxon>
        <taxon>Archosauria</taxon>
        <taxon>Dinosauria</taxon>
        <taxon>Saurischia</taxon>
        <taxon>Theropoda</taxon>
        <taxon>Coelurosauria</taxon>
        <taxon>Aves</taxon>
        <taxon>Neognathae</taxon>
        <taxon>Neoaves</taxon>
        <taxon>Telluraves</taxon>
        <taxon>Australaves</taxon>
        <taxon>Passeriformes</taxon>
        <taxon>Passeroidea</taxon>
        <taxon>Melanocharitidae</taxon>
        <taxon>Melanocharis</taxon>
    </lineage>
</organism>
<feature type="non-terminal residue" evidence="3">
    <location>
        <position position="806"/>
    </location>
</feature>
<dbReference type="InterPro" id="IPR036388">
    <property type="entry name" value="WH-like_DNA-bd_sf"/>
</dbReference>
<dbReference type="PANTHER" id="PTHR16206:SF12">
    <property type="entry name" value="DEP DOMAIN-CONTAINING PROTEIN 1A"/>
    <property type="match status" value="1"/>
</dbReference>
<accession>A0A7K8A0T3</accession>
<dbReference type="InterPro" id="IPR000591">
    <property type="entry name" value="DEP_dom"/>
</dbReference>
<evidence type="ECO:0000259" key="2">
    <source>
        <dbReference type="SMART" id="SM00049"/>
    </source>
</evidence>
<dbReference type="Pfam" id="PF00610">
    <property type="entry name" value="DEP"/>
    <property type="match status" value="1"/>
</dbReference>
<gene>
    <name evidence="3" type="primary">Depdc1</name>
    <name evidence="3" type="ORF">MELVER_R02053</name>
</gene>
<evidence type="ECO:0000256" key="1">
    <source>
        <dbReference type="SAM" id="MobiDB-lite"/>
    </source>
</evidence>
<evidence type="ECO:0000313" key="3">
    <source>
        <dbReference type="EMBL" id="NXA96223.1"/>
    </source>
</evidence>